<dbReference type="GO" id="GO:0046872">
    <property type="term" value="F:metal ion binding"/>
    <property type="evidence" value="ECO:0007669"/>
    <property type="project" value="UniProtKB-UniRule"/>
</dbReference>
<keyword evidence="2 9" id="KW-0479">Metal-binding</keyword>
<dbReference type="AlphaFoldDB" id="A0A1V9ZY68"/>
<keyword evidence="1 9" id="KW-0645">Protease</keyword>
<dbReference type="OrthoDB" id="2919105at2759"/>
<evidence type="ECO:0000256" key="10">
    <source>
        <dbReference type="SAM" id="Phobius"/>
    </source>
</evidence>
<keyword evidence="3 9" id="KW-0378">Hydrolase</keyword>
<feature type="binding site" evidence="9">
    <location>
        <position position="539"/>
    </location>
    <ligand>
        <name>Ca(2+)</name>
        <dbReference type="ChEBI" id="CHEBI:29108"/>
    </ligand>
</feature>
<proteinExistence type="predicted"/>
<keyword evidence="4 9" id="KW-0720">Serine protease</keyword>
<feature type="chain" id="PRO_5012076906" description="subtilisin" evidence="11">
    <location>
        <begin position="22"/>
        <end position="616"/>
    </location>
</feature>
<dbReference type="SMART" id="SM00944">
    <property type="entry name" value="Pro-kuma_activ"/>
    <property type="match status" value="1"/>
</dbReference>
<feature type="transmembrane region" description="Helical" evidence="10">
    <location>
        <begin position="581"/>
        <end position="600"/>
    </location>
</feature>
<keyword evidence="5 9" id="KW-0106">Calcium</keyword>
<feature type="active site" description="Charge relay system" evidence="9">
    <location>
        <position position="246"/>
    </location>
</feature>
<evidence type="ECO:0000256" key="3">
    <source>
        <dbReference type="ARBA" id="ARBA00022801"/>
    </source>
</evidence>
<dbReference type="InterPro" id="IPR050819">
    <property type="entry name" value="Tripeptidyl-peptidase_I"/>
</dbReference>
<keyword evidence="11" id="KW-0732">Signal</keyword>
<feature type="binding site" evidence="9">
    <location>
        <position position="514"/>
    </location>
    <ligand>
        <name>Ca(2+)</name>
        <dbReference type="ChEBI" id="CHEBI:29108"/>
    </ligand>
</feature>
<dbReference type="CDD" id="cd04056">
    <property type="entry name" value="Peptidases_S53"/>
    <property type="match status" value="1"/>
</dbReference>
<evidence type="ECO:0000256" key="7">
    <source>
        <dbReference type="ARBA" id="ARBA00023529"/>
    </source>
</evidence>
<keyword evidence="10" id="KW-0472">Membrane</keyword>
<dbReference type="GO" id="GO:0004252">
    <property type="term" value="F:serine-type endopeptidase activity"/>
    <property type="evidence" value="ECO:0007669"/>
    <property type="project" value="UniProtKB-UniRule"/>
</dbReference>
<evidence type="ECO:0000256" key="9">
    <source>
        <dbReference type="PROSITE-ProRule" id="PRU01032"/>
    </source>
</evidence>
<keyword evidence="14" id="KW-1185">Reference proteome</keyword>
<feature type="binding site" evidence="9">
    <location>
        <position position="541"/>
    </location>
    <ligand>
        <name>Ca(2+)</name>
        <dbReference type="ChEBI" id="CHEBI:29108"/>
    </ligand>
</feature>
<dbReference type="STRING" id="74557.A0A1V9ZY68"/>
<feature type="signal peptide" evidence="11">
    <location>
        <begin position="1"/>
        <end position="21"/>
    </location>
</feature>
<dbReference type="InterPro" id="IPR030400">
    <property type="entry name" value="Sedolisin_dom"/>
</dbReference>
<dbReference type="InterPro" id="IPR000209">
    <property type="entry name" value="Peptidase_S8/S53_dom"/>
</dbReference>
<reference evidence="13 14" key="1">
    <citation type="journal article" date="2014" name="Genome Biol. Evol.">
        <title>The secreted proteins of Achlya hypogyna and Thraustotheca clavata identify the ancestral oomycete secretome and reveal gene acquisitions by horizontal gene transfer.</title>
        <authorList>
            <person name="Misner I."/>
            <person name="Blouin N."/>
            <person name="Leonard G."/>
            <person name="Richards T.A."/>
            <person name="Lane C.E."/>
        </authorList>
    </citation>
    <scope>NUCLEOTIDE SEQUENCE [LARGE SCALE GENOMIC DNA]</scope>
    <source>
        <strain evidence="13 14">ATCC 34112</strain>
    </source>
</reference>
<feature type="domain" description="Peptidase S53" evidence="12">
    <location>
        <begin position="169"/>
        <end position="561"/>
    </location>
</feature>
<comment type="cofactor">
    <cofactor evidence="9">
        <name>Ca(2+)</name>
        <dbReference type="ChEBI" id="CHEBI:29108"/>
    </cofactor>
    <text evidence="9">Binds 1 Ca(2+) ion per subunit.</text>
</comment>
<dbReference type="EMBL" id="JNBS01001050">
    <property type="protein sequence ID" value="OQS02973.1"/>
    <property type="molecule type" value="Genomic_DNA"/>
</dbReference>
<feature type="active site" description="Charge relay system" evidence="9">
    <location>
        <position position="242"/>
    </location>
</feature>
<feature type="active site" description="Charge relay system" evidence="9">
    <location>
        <position position="469"/>
    </location>
</feature>
<evidence type="ECO:0000256" key="2">
    <source>
        <dbReference type="ARBA" id="ARBA00022723"/>
    </source>
</evidence>
<dbReference type="GO" id="GO:0006508">
    <property type="term" value="P:proteolysis"/>
    <property type="evidence" value="ECO:0007669"/>
    <property type="project" value="UniProtKB-KW"/>
</dbReference>
<evidence type="ECO:0000313" key="13">
    <source>
        <dbReference type="EMBL" id="OQS02973.1"/>
    </source>
</evidence>
<comment type="catalytic activity">
    <reaction evidence="7">
        <text>Hydrolysis of proteins with broad specificity for peptide bonds, and a preference for a large uncharged residue in P1. Hydrolyzes peptide amides.</text>
        <dbReference type="EC" id="3.4.21.62"/>
    </reaction>
</comment>
<keyword evidence="6" id="KW-0865">Zymogen</keyword>
<dbReference type="SUPFAM" id="SSF52743">
    <property type="entry name" value="Subtilisin-like"/>
    <property type="match status" value="1"/>
</dbReference>
<dbReference type="PROSITE" id="PS51695">
    <property type="entry name" value="SEDOLISIN"/>
    <property type="match status" value="1"/>
</dbReference>
<keyword evidence="10" id="KW-0812">Transmembrane</keyword>
<evidence type="ECO:0000313" key="14">
    <source>
        <dbReference type="Proteomes" id="UP000243217"/>
    </source>
</evidence>
<dbReference type="SUPFAM" id="SSF54897">
    <property type="entry name" value="Protease propeptides/inhibitors"/>
    <property type="match status" value="1"/>
</dbReference>
<dbReference type="GO" id="GO:0008240">
    <property type="term" value="F:tripeptidyl-peptidase activity"/>
    <property type="evidence" value="ECO:0007669"/>
    <property type="project" value="TreeGrafter"/>
</dbReference>
<comment type="caution">
    <text evidence="13">The sequence shown here is derived from an EMBL/GenBank/DDBJ whole genome shotgun (WGS) entry which is preliminary data.</text>
</comment>
<dbReference type="CDD" id="cd11377">
    <property type="entry name" value="Pro-peptidase_S53"/>
    <property type="match status" value="1"/>
</dbReference>
<dbReference type="PANTHER" id="PTHR14218:SF15">
    <property type="entry name" value="TRIPEPTIDYL-PEPTIDASE 1"/>
    <property type="match status" value="1"/>
</dbReference>
<dbReference type="InterPro" id="IPR036852">
    <property type="entry name" value="Peptidase_S8/S53_dom_sf"/>
</dbReference>
<organism evidence="13 14">
    <name type="scientific">Thraustotheca clavata</name>
    <dbReference type="NCBI Taxonomy" id="74557"/>
    <lineage>
        <taxon>Eukaryota</taxon>
        <taxon>Sar</taxon>
        <taxon>Stramenopiles</taxon>
        <taxon>Oomycota</taxon>
        <taxon>Saprolegniomycetes</taxon>
        <taxon>Saprolegniales</taxon>
        <taxon>Achlyaceae</taxon>
        <taxon>Thraustotheca</taxon>
    </lineage>
</organism>
<evidence type="ECO:0000256" key="8">
    <source>
        <dbReference type="ARBA" id="ARBA00023619"/>
    </source>
</evidence>
<keyword evidence="10" id="KW-1133">Transmembrane helix</keyword>
<dbReference type="PANTHER" id="PTHR14218">
    <property type="entry name" value="PROTEASE S8 TRIPEPTIDYL PEPTIDASE I CLN2"/>
    <property type="match status" value="1"/>
</dbReference>
<dbReference type="Pfam" id="PF09286">
    <property type="entry name" value="Pro-kuma_activ"/>
    <property type="match status" value="1"/>
</dbReference>
<dbReference type="InterPro" id="IPR015366">
    <property type="entry name" value="S53_propep"/>
</dbReference>
<evidence type="ECO:0000256" key="11">
    <source>
        <dbReference type="SAM" id="SignalP"/>
    </source>
</evidence>
<evidence type="ECO:0000256" key="4">
    <source>
        <dbReference type="ARBA" id="ARBA00022825"/>
    </source>
</evidence>
<gene>
    <name evidence="13" type="ORF">THRCLA_04711</name>
</gene>
<evidence type="ECO:0000256" key="5">
    <source>
        <dbReference type="ARBA" id="ARBA00022837"/>
    </source>
</evidence>
<name>A0A1V9ZY68_9STRA</name>
<dbReference type="EC" id="3.4.21.62" evidence="8"/>
<evidence type="ECO:0000259" key="12">
    <source>
        <dbReference type="PROSITE" id="PS51695"/>
    </source>
</evidence>
<dbReference type="Proteomes" id="UP000243217">
    <property type="component" value="Unassembled WGS sequence"/>
</dbReference>
<evidence type="ECO:0000256" key="1">
    <source>
        <dbReference type="ARBA" id="ARBA00022670"/>
    </source>
</evidence>
<feature type="binding site" evidence="9">
    <location>
        <position position="515"/>
    </location>
    <ligand>
        <name>Ca(2+)</name>
        <dbReference type="ChEBI" id="CHEBI:29108"/>
    </ligand>
</feature>
<accession>A0A1V9ZY68</accession>
<dbReference type="Gene3D" id="3.40.50.200">
    <property type="entry name" value="Peptidase S8/S53 domain"/>
    <property type="match status" value="1"/>
</dbReference>
<sequence>MQWLLIALVAQTYAWTRLNRADPNALLSLRFALHSAAPQALETKLFNISNVNSQSYGKYLSIDEIAELAAPSEAATIAVESLLSAYNASHTRSSHGDYYQVEMLIGIAENMFATKLHVFQKDSRSIVRPHGSYKIPDTIREHVYLIDGLEYFPTNYKRQAQQVISTSASITLDVIKQHYSLPKDHDPSDARNGFIIGAFLKETYRDSDILNYYQRNGVKSTKLPQSVKCDGNGGDGFAGTGEASLDMQLVMGLTQNTDVSIYCYDANRDPSRPFADDNQEPFVNFLQDVNSLEIPPSVVSISYADDECAIPEAYITALDKEFIKAGLRGTTVVVASGDNGVVGSILVSFCGEPLCSRYQTGYPSSSPFVLSVGATQILNSPSQVDKFNKEIAVSTDTSGAITTGSGYSWYANRPEYQDKFVSEYNEAHPKHAKSTLFNQKGRVFPDVVAVGHDIPIYVNDRLQFTDGTSASAPIVGALLNHVNKYRLDNGLNLLGFINPYLYKLYEVCPGIFRDITVGNNKCGGRGQTCCSTGFEAGTGWDPLTGLGAIKYQEFVDNMMKCEALMHKKQSFVGASITKHNVTAYVALGIVLLAAMIAVFATRTTVQDDTAYKLVDG</sequence>
<evidence type="ECO:0000256" key="6">
    <source>
        <dbReference type="ARBA" id="ARBA00023145"/>
    </source>
</evidence>
<dbReference type="Pfam" id="PF00082">
    <property type="entry name" value="Peptidase_S8"/>
    <property type="match status" value="1"/>
</dbReference>
<protein>
    <recommendedName>
        <fullName evidence="8">subtilisin</fullName>
        <ecNumber evidence="8">3.4.21.62</ecNumber>
    </recommendedName>
</protein>